<gene>
    <name evidence="1" type="ORF">QAD02_022971</name>
</gene>
<evidence type="ECO:0000313" key="1">
    <source>
        <dbReference type="EMBL" id="KAJ8687177.1"/>
    </source>
</evidence>
<proteinExistence type="predicted"/>
<evidence type="ECO:0000313" key="2">
    <source>
        <dbReference type="Proteomes" id="UP001239111"/>
    </source>
</evidence>
<dbReference type="EMBL" id="CM056741">
    <property type="protein sequence ID" value="KAJ8687177.1"/>
    <property type="molecule type" value="Genomic_DNA"/>
</dbReference>
<organism evidence="1 2">
    <name type="scientific">Eretmocerus hayati</name>
    <dbReference type="NCBI Taxonomy" id="131215"/>
    <lineage>
        <taxon>Eukaryota</taxon>
        <taxon>Metazoa</taxon>
        <taxon>Ecdysozoa</taxon>
        <taxon>Arthropoda</taxon>
        <taxon>Hexapoda</taxon>
        <taxon>Insecta</taxon>
        <taxon>Pterygota</taxon>
        <taxon>Neoptera</taxon>
        <taxon>Endopterygota</taxon>
        <taxon>Hymenoptera</taxon>
        <taxon>Apocrita</taxon>
        <taxon>Proctotrupomorpha</taxon>
        <taxon>Chalcidoidea</taxon>
        <taxon>Aphelinidae</taxon>
        <taxon>Aphelininae</taxon>
        <taxon>Eretmocerus</taxon>
    </lineage>
</organism>
<protein>
    <submittedName>
        <fullName evidence="1">Uncharacterized protein</fullName>
    </submittedName>
</protein>
<keyword evidence="2" id="KW-1185">Reference proteome</keyword>
<comment type="caution">
    <text evidence="1">The sequence shown here is derived from an EMBL/GenBank/DDBJ whole genome shotgun (WGS) entry which is preliminary data.</text>
</comment>
<name>A0ACC2PXW4_9HYME</name>
<dbReference type="Proteomes" id="UP001239111">
    <property type="component" value="Chromosome 1"/>
</dbReference>
<accession>A0ACC2PXW4</accession>
<reference evidence="1" key="1">
    <citation type="submission" date="2023-04" db="EMBL/GenBank/DDBJ databases">
        <title>A chromosome-level genome assembly of the parasitoid wasp Eretmocerus hayati.</title>
        <authorList>
            <person name="Zhong Y."/>
            <person name="Liu S."/>
            <person name="Liu Y."/>
        </authorList>
    </citation>
    <scope>NUCLEOTIDE SEQUENCE</scope>
    <source>
        <strain evidence="1">ZJU_SS_LIU_2023</strain>
    </source>
</reference>
<sequence>MAASVRWAFNFGKWEPSEQEFLFASSCLQLEEKNRIGKFVFKKDVKASLTGRLLIRKFISECTGLAYNSIHLSKDENEKPIYKNKPGSPKINFNVSHHGSYTVLAGEVGDRCVGVDVMKLEYTGGKTLEEFFRLMNRNFSPSEWRQIKGNPHCTESNQITNFCRTWALKESYVKAIGKGLAIDLSSLNFSFKSNLQIDRVITDTTLSIDCENQPWIFEESLLDLSHCVAVALNHQQCDTNSSLEPTLFTKLDCKNLFETAEKIIPEDLEYCKEYFKKS</sequence>